<keyword evidence="4 6" id="KW-0472">Membrane</keyword>
<dbReference type="Proteomes" id="UP000029488">
    <property type="component" value="Plasmid pMP1046B"/>
</dbReference>
<evidence type="ECO:0000256" key="5">
    <source>
        <dbReference type="ARBA" id="ARBA00023600"/>
    </source>
</evidence>
<dbReference type="EMBL" id="CP007648">
    <property type="protein sequence ID" value="AIR11748.1"/>
    <property type="molecule type" value="Genomic_DNA"/>
</dbReference>
<organism evidence="7 8">
    <name type="scientific">Ligilactobacillus salivarius</name>
    <dbReference type="NCBI Taxonomy" id="1624"/>
    <lineage>
        <taxon>Bacteria</taxon>
        <taxon>Bacillati</taxon>
        <taxon>Bacillota</taxon>
        <taxon>Bacilli</taxon>
        <taxon>Lactobacillales</taxon>
        <taxon>Lactobacillaceae</taxon>
        <taxon>Ligilactobacillus</taxon>
    </lineage>
</organism>
<evidence type="ECO:0000256" key="2">
    <source>
        <dbReference type="ARBA" id="ARBA00022692"/>
    </source>
</evidence>
<gene>
    <name evidence="7" type="ORF">LSJ_3132c</name>
</gene>
<dbReference type="NCBIfam" id="TIGR01593">
    <property type="entry name" value="holin_tox_secr"/>
    <property type="match status" value="1"/>
</dbReference>
<protein>
    <submittedName>
        <fullName evidence="7">Putative phage holin</fullName>
    </submittedName>
</protein>
<evidence type="ECO:0000256" key="3">
    <source>
        <dbReference type="ARBA" id="ARBA00022989"/>
    </source>
</evidence>
<sequence>MKGKLMVYDIGGYVGMIMGAVSFLIGGFTPATVFFLVFNLIDLFTGLANATNNGEIESKIFTKGIFKKAGMWCVIIVAHGLDMVVFGGADITRLPVLMTLLANEGISIVENAGKLGVTIPKSLVKYLAQLEDKSNNELKEKLDNDKGDNKE</sequence>
<comment type="similarity">
    <text evidence="5">Belongs to the bacteriophage holin family. Cp-1 holin subfamily.</text>
</comment>
<dbReference type="AlphaFoldDB" id="A0A089QIX4"/>
<keyword evidence="7" id="KW-0614">Plasmid</keyword>
<feature type="transmembrane region" description="Helical" evidence="6">
    <location>
        <begin position="69"/>
        <end position="89"/>
    </location>
</feature>
<dbReference type="GO" id="GO:0016020">
    <property type="term" value="C:membrane"/>
    <property type="evidence" value="ECO:0007669"/>
    <property type="project" value="UniProtKB-SubCell"/>
</dbReference>
<comment type="subcellular location">
    <subcellularLocation>
        <location evidence="1">Membrane</location>
        <topology evidence="1">Multi-pass membrane protein</topology>
    </subcellularLocation>
</comment>
<keyword evidence="3 6" id="KW-1133">Transmembrane helix</keyword>
<proteinExistence type="inferred from homology"/>
<reference evidence="7 8" key="1">
    <citation type="journal article" date="2014" name="BMC Genomics">
        <title>Unusual genome complexity in Lactobacillus salivarius JCM1046.</title>
        <authorList>
            <person name="Raftis E.J."/>
            <person name="Forde B.M."/>
            <person name="Claesson M.J."/>
            <person name="O'Toole P.W."/>
        </authorList>
    </citation>
    <scope>NUCLEOTIDE SEQUENCE [LARGE SCALE GENOMIC DNA]</scope>
    <source>
        <strain evidence="7 8">JCM1046</strain>
        <plasmid evidence="7 8">pMP1046B</plasmid>
    </source>
</reference>
<evidence type="ECO:0000256" key="4">
    <source>
        <dbReference type="ARBA" id="ARBA00023136"/>
    </source>
</evidence>
<feature type="transmembrane region" description="Helical" evidence="6">
    <location>
        <begin position="12"/>
        <end position="38"/>
    </location>
</feature>
<evidence type="ECO:0000256" key="6">
    <source>
        <dbReference type="SAM" id="Phobius"/>
    </source>
</evidence>
<dbReference type="Pfam" id="PF05105">
    <property type="entry name" value="Phage_holin_4_1"/>
    <property type="match status" value="1"/>
</dbReference>
<dbReference type="InterPro" id="IPR006480">
    <property type="entry name" value="Phage_holin_4_1"/>
</dbReference>
<accession>A0A089QIX4</accession>
<evidence type="ECO:0000313" key="7">
    <source>
        <dbReference type="EMBL" id="AIR11748.1"/>
    </source>
</evidence>
<geneLocation type="plasmid" evidence="7 8">
    <name>pMP1046B</name>
</geneLocation>
<name>A0A089QIX4_9LACO</name>
<keyword evidence="2 6" id="KW-0812">Transmembrane</keyword>
<evidence type="ECO:0000256" key="1">
    <source>
        <dbReference type="ARBA" id="ARBA00004141"/>
    </source>
</evidence>
<evidence type="ECO:0000313" key="8">
    <source>
        <dbReference type="Proteomes" id="UP000029488"/>
    </source>
</evidence>
<dbReference type="KEGG" id="lsj:LSJ_3132c"/>